<dbReference type="AlphaFoldDB" id="A0A1Q4HM01"/>
<comment type="caution">
    <text evidence="2">The sequence shown here is derived from an EMBL/GenBank/DDBJ whole genome shotgun (WGS) entry which is preliminary data.</text>
</comment>
<keyword evidence="1" id="KW-0472">Membrane</keyword>
<organism evidence="2 3">
    <name type="scientific">Mycolicibacterium diernhoferi</name>
    <dbReference type="NCBI Taxonomy" id="1801"/>
    <lineage>
        <taxon>Bacteria</taxon>
        <taxon>Bacillati</taxon>
        <taxon>Actinomycetota</taxon>
        <taxon>Actinomycetes</taxon>
        <taxon>Mycobacteriales</taxon>
        <taxon>Mycobacteriaceae</taxon>
        <taxon>Mycolicibacterium</taxon>
    </lineage>
</organism>
<feature type="transmembrane region" description="Helical" evidence="1">
    <location>
        <begin position="355"/>
        <end position="376"/>
    </location>
</feature>
<evidence type="ECO:0000313" key="3">
    <source>
        <dbReference type="Proteomes" id="UP000220340"/>
    </source>
</evidence>
<name>A0A1Q4HM01_9MYCO</name>
<feature type="transmembrane region" description="Helical" evidence="1">
    <location>
        <begin position="242"/>
        <end position="265"/>
    </location>
</feature>
<dbReference type="RefSeq" id="WP_073854033.1">
    <property type="nucleotide sequence ID" value="NZ_BAAATC010000018.1"/>
</dbReference>
<accession>A0A1Q4HM01</accession>
<keyword evidence="1" id="KW-0812">Transmembrane</keyword>
<feature type="transmembrane region" description="Helical" evidence="1">
    <location>
        <begin position="171"/>
        <end position="192"/>
    </location>
</feature>
<feature type="transmembrane region" description="Helical" evidence="1">
    <location>
        <begin position="315"/>
        <end position="335"/>
    </location>
</feature>
<feature type="transmembrane region" description="Helical" evidence="1">
    <location>
        <begin position="204"/>
        <end position="222"/>
    </location>
</feature>
<protein>
    <submittedName>
        <fullName evidence="2">ABC transporter permease</fullName>
    </submittedName>
</protein>
<keyword evidence="3" id="KW-1185">Reference proteome</keyword>
<evidence type="ECO:0000256" key="1">
    <source>
        <dbReference type="SAM" id="Phobius"/>
    </source>
</evidence>
<keyword evidence="1" id="KW-1133">Transmembrane helix</keyword>
<dbReference type="OrthoDB" id="4377027at2"/>
<dbReference type="STRING" id="1801.BRW64_02980"/>
<feature type="transmembrane region" description="Helical" evidence="1">
    <location>
        <begin position="277"/>
        <end position="295"/>
    </location>
</feature>
<reference evidence="2 3" key="1">
    <citation type="submission" date="2017-10" db="EMBL/GenBank/DDBJ databases">
        <title>The new phylogeny of genus Mycobacterium.</title>
        <authorList>
            <person name="Tortoli E."/>
            <person name="Trovato A."/>
            <person name="Cirillo D.M."/>
        </authorList>
    </citation>
    <scope>NUCLEOTIDE SEQUENCE [LARGE SCALE GENOMIC DNA]</scope>
    <source>
        <strain evidence="2 3">IP141170001</strain>
    </source>
</reference>
<gene>
    <name evidence="2" type="ORF">CRI78_11095</name>
</gene>
<sequence length="404" mass="42744">MGTADPTGSEGHAHDAQAHSLSAIHELRALAGALRGAEAAAAAAEWGDDTALAEQARRARIELGHAVGADVGAAGASKQWLDRAAEHARGVRATRDLDPTPEQAAADVVVAVGLARAAVAEAVIQVAVARQVTPEPTRAALVRSARPLLPDLGRRVAAELRHIVGDKPRAILVRTAITLGISLALVGFYHFFGLATYDAGRLTLYLFAAVVGSVVCTNALCFEAERVRGALAAGERIWRVLVVKNITIAVLVIGAGLPVIGLLTATGDGNPVAMIDQLVTMVFIWLGVGNVLSVLYPLRHEPISARLHDGTWKPFLFSFALSYGVGLTVNLMIYWRLWSRQYAADALLGGDWAAFALVLASALTSWVLLTVFAVACSREPRVRALLSREMVSYTPQVQRSPAGG</sequence>
<dbReference type="Proteomes" id="UP000220340">
    <property type="component" value="Unassembled WGS sequence"/>
</dbReference>
<proteinExistence type="predicted"/>
<evidence type="ECO:0000313" key="2">
    <source>
        <dbReference type="EMBL" id="PEG54434.1"/>
    </source>
</evidence>
<dbReference type="EMBL" id="PDCR01000012">
    <property type="protein sequence ID" value="PEG54434.1"/>
    <property type="molecule type" value="Genomic_DNA"/>
</dbReference>